<comment type="subcellular location">
    <subcellularLocation>
        <location evidence="1">Membrane</location>
        <topology evidence="1">Multi-pass membrane protein</topology>
    </subcellularLocation>
</comment>
<dbReference type="KEGG" id="csq:CSCA_4873"/>
<accession>A0A0E3JRX2</accession>
<dbReference type="EMBL" id="CP009933">
    <property type="protein sequence ID" value="AKA71998.1"/>
    <property type="molecule type" value="Genomic_DNA"/>
</dbReference>
<evidence type="ECO:0000256" key="1">
    <source>
        <dbReference type="ARBA" id="ARBA00004141"/>
    </source>
</evidence>
<feature type="transmembrane region" description="Helical" evidence="5">
    <location>
        <begin position="346"/>
        <end position="365"/>
    </location>
</feature>
<organism evidence="7 8">
    <name type="scientific">Clostridium scatologenes</name>
    <dbReference type="NCBI Taxonomy" id="1548"/>
    <lineage>
        <taxon>Bacteria</taxon>
        <taxon>Bacillati</taxon>
        <taxon>Bacillota</taxon>
        <taxon>Clostridia</taxon>
        <taxon>Eubacteriales</taxon>
        <taxon>Clostridiaceae</taxon>
        <taxon>Clostridium</taxon>
    </lineage>
</organism>
<feature type="transmembrane region" description="Helical" evidence="5">
    <location>
        <begin position="400"/>
        <end position="421"/>
    </location>
</feature>
<dbReference type="Pfam" id="PF00324">
    <property type="entry name" value="AA_permease"/>
    <property type="match status" value="1"/>
</dbReference>
<feature type="transmembrane region" description="Helical" evidence="5">
    <location>
        <begin position="427"/>
        <end position="445"/>
    </location>
</feature>
<protein>
    <submittedName>
        <fullName evidence="7">Amino acid permease-associated region</fullName>
    </submittedName>
</protein>
<dbReference type="Proteomes" id="UP000033115">
    <property type="component" value="Chromosome"/>
</dbReference>
<gene>
    <name evidence="7" type="ORF">CSCA_4873</name>
</gene>
<keyword evidence="4 5" id="KW-0472">Membrane</keyword>
<sequence length="458" mass="50029">MSETAQEQRHIQADNLGYKQELKRVLTFKDILLFGIVFLNPIAPFALYGVINHKTGGHMALAYFIGMIAMIFTAYSYGKMAGAFPVAGSSYTYVERVINRRIGFITGWMMFLDYVLLPLQINIVAAIYANALIPSIPNWIWVIIFSVFIAIVNYLGVQVTAKVDTIVAIFSFACLITFVAFAVHAINGGTGAGTLFYTKAIYNSSTATFSCIISGVGTAALSFLGFDAVTTLAEESVNPSKDIGRAAIATCLIGGAIFILQAYVGALVWPDYTTYPNVDSAFIYIIGKVGGQLLVVFCSVAFIVALVAGGVAAQAGAARLLYGMGRDNAIPKKIFAHLNTKHKTPVYNIIIMSIISIVGAWILSLETASDLVCFGAFIGFMLVNLSVIVHFYIKKKERTGLNFIWNLIFPLLGILICFYIWVNMSKVSKIVGFSWMAIGIVYGITKRNSYRGKLHRVK</sequence>
<evidence type="ECO:0000256" key="5">
    <source>
        <dbReference type="SAM" id="Phobius"/>
    </source>
</evidence>
<proteinExistence type="predicted"/>
<feature type="transmembrane region" description="Helical" evidence="5">
    <location>
        <begin position="111"/>
        <end position="133"/>
    </location>
</feature>
<dbReference type="Gene3D" id="1.20.1740.10">
    <property type="entry name" value="Amino acid/polyamine transporter I"/>
    <property type="match status" value="1"/>
</dbReference>
<feature type="transmembrane region" description="Helical" evidence="5">
    <location>
        <begin position="246"/>
        <end position="269"/>
    </location>
</feature>
<dbReference type="STRING" id="1548.CSCA_4873"/>
<name>A0A0E3JRX2_CLOSL</name>
<evidence type="ECO:0000256" key="4">
    <source>
        <dbReference type="ARBA" id="ARBA00023136"/>
    </source>
</evidence>
<feature type="transmembrane region" description="Helical" evidence="5">
    <location>
        <begin position="31"/>
        <end position="51"/>
    </location>
</feature>
<evidence type="ECO:0000256" key="3">
    <source>
        <dbReference type="ARBA" id="ARBA00022989"/>
    </source>
</evidence>
<dbReference type="PANTHER" id="PTHR42770">
    <property type="entry name" value="AMINO ACID TRANSPORTER-RELATED"/>
    <property type="match status" value="1"/>
</dbReference>
<keyword evidence="2 5" id="KW-0812">Transmembrane</keyword>
<keyword evidence="3 5" id="KW-1133">Transmembrane helix</keyword>
<dbReference type="GO" id="GO:0055085">
    <property type="term" value="P:transmembrane transport"/>
    <property type="evidence" value="ECO:0007669"/>
    <property type="project" value="InterPro"/>
</dbReference>
<feature type="domain" description="Amino acid permease/ SLC12A" evidence="6">
    <location>
        <begin position="45"/>
        <end position="417"/>
    </location>
</feature>
<evidence type="ECO:0000259" key="6">
    <source>
        <dbReference type="Pfam" id="PF00324"/>
    </source>
</evidence>
<keyword evidence="8" id="KW-1185">Reference proteome</keyword>
<dbReference type="InterPro" id="IPR050367">
    <property type="entry name" value="APC_superfamily"/>
</dbReference>
<dbReference type="PIRSF" id="PIRSF006060">
    <property type="entry name" value="AA_transporter"/>
    <property type="match status" value="1"/>
</dbReference>
<feature type="transmembrane region" description="Helical" evidence="5">
    <location>
        <begin position="371"/>
        <end position="393"/>
    </location>
</feature>
<feature type="transmembrane region" description="Helical" evidence="5">
    <location>
        <begin position="166"/>
        <end position="186"/>
    </location>
</feature>
<dbReference type="HOGENOM" id="CLU_007946_6_0_9"/>
<evidence type="ECO:0000256" key="2">
    <source>
        <dbReference type="ARBA" id="ARBA00022692"/>
    </source>
</evidence>
<feature type="transmembrane region" description="Helical" evidence="5">
    <location>
        <begin position="206"/>
        <end position="226"/>
    </location>
</feature>
<feature type="transmembrane region" description="Helical" evidence="5">
    <location>
        <begin position="139"/>
        <end position="157"/>
    </location>
</feature>
<dbReference type="PANTHER" id="PTHR42770:SF16">
    <property type="entry name" value="AMINO ACID PERMEASE"/>
    <property type="match status" value="1"/>
</dbReference>
<dbReference type="InterPro" id="IPR004841">
    <property type="entry name" value="AA-permease/SLC12A_dom"/>
</dbReference>
<dbReference type="RefSeq" id="WP_029162402.1">
    <property type="nucleotide sequence ID" value="NZ_CP009933.1"/>
</dbReference>
<feature type="transmembrane region" description="Helical" evidence="5">
    <location>
        <begin position="57"/>
        <end position="77"/>
    </location>
</feature>
<evidence type="ECO:0000313" key="8">
    <source>
        <dbReference type="Proteomes" id="UP000033115"/>
    </source>
</evidence>
<dbReference type="GO" id="GO:0016020">
    <property type="term" value="C:membrane"/>
    <property type="evidence" value="ECO:0007669"/>
    <property type="project" value="UniProtKB-SubCell"/>
</dbReference>
<evidence type="ECO:0000313" key="7">
    <source>
        <dbReference type="EMBL" id="AKA71998.1"/>
    </source>
</evidence>
<reference evidence="7 8" key="1">
    <citation type="journal article" date="2015" name="J. Biotechnol.">
        <title>Complete genome sequence of a malodorant-producing acetogen, Clostridium scatologenes ATCC 25775(T).</title>
        <authorList>
            <person name="Zhu Z."/>
            <person name="Guo T."/>
            <person name="Zheng H."/>
            <person name="Song T."/>
            <person name="Ouyang P."/>
            <person name="Xie J."/>
        </authorList>
    </citation>
    <scope>NUCLEOTIDE SEQUENCE [LARGE SCALE GENOMIC DNA]</scope>
    <source>
        <strain evidence="7 8">ATCC 25775</strain>
    </source>
</reference>
<dbReference type="AlphaFoldDB" id="A0A0E3JRX2"/>
<feature type="transmembrane region" description="Helical" evidence="5">
    <location>
        <begin position="289"/>
        <end position="322"/>
    </location>
</feature>